<proteinExistence type="predicted"/>
<reference evidence="2" key="1">
    <citation type="journal article" date="2023" name="Access Microbiol">
        <title>De-novo genome assembly for Akanthomyces muscarius, a biocontrol agent of insect agricultural pests.</title>
        <authorList>
            <person name="Erdos Z."/>
            <person name="Studholme D.J."/>
            <person name="Raymond B."/>
            <person name="Sharma M."/>
        </authorList>
    </citation>
    <scope>NUCLEOTIDE SEQUENCE</scope>
    <source>
        <strain evidence="2">Ve6</strain>
    </source>
</reference>
<keyword evidence="3" id="KW-1185">Reference proteome</keyword>
<dbReference type="AlphaFoldDB" id="A0A9W8QIF6"/>
<keyword evidence="1" id="KW-0175">Coiled coil</keyword>
<dbReference type="Proteomes" id="UP001144673">
    <property type="component" value="Unassembled WGS sequence"/>
</dbReference>
<sequence length="209" mass="23545">MPNTGALTTYVQQFHALHALWEEARNTLDLLFLPADTEGNRKIDTPKLGRDWVVEMPRRAQLLMLRYAVPTGHLIRLSPVVVELLAFCGDLRLVWMMALRQDPFLIDEAWDAAERLERHRGACLTQLHANAEHRGKILCATATTFKERRKDAQDALDALSAVGESITAAKARNEEQLRELKAAEAASREALKSLQECNKRLAEAQQGRP</sequence>
<accession>A0A9W8QIF6</accession>
<comment type="caution">
    <text evidence="2">The sequence shown here is derived from an EMBL/GenBank/DDBJ whole genome shotgun (WGS) entry which is preliminary data.</text>
</comment>
<feature type="coiled-coil region" evidence="1">
    <location>
        <begin position="166"/>
        <end position="200"/>
    </location>
</feature>
<evidence type="ECO:0000313" key="3">
    <source>
        <dbReference type="Proteomes" id="UP001144673"/>
    </source>
</evidence>
<organism evidence="2 3">
    <name type="scientific">Akanthomyces muscarius</name>
    <name type="common">Entomopathogenic fungus</name>
    <name type="synonym">Lecanicillium muscarium</name>
    <dbReference type="NCBI Taxonomy" id="2231603"/>
    <lineage>
        <taxon>Eukaryota</taxon>
        <taxon>Fungi</taxon>
        <taxon>Dikarya</taxon>
        <taxon>Ascomycota</taxon>
        <taxon>Pezizomycotina</taxon>
        <taxon>Sordariomycetes</taxon>
        <taxon>Hypocreomycetidae</taxon>
        <taxon>Hypocreales</taxon>
        <taxon>Cordycipitaceae</taxon>
        <taxon>Akanthomyces</taxon>
    </lineage>
</organism>
<dbReference type="RefSeq" id="XP_056057398.1">
    <property type="nucleotide sequence ID" value="XM_056196803.1"/>
</dbReference>
<dbReference type="EMBL" id="JAJHUN010000005">
    <property type="protein sequence ID" value="KAJ4159399.1"/>
    <property type="molecule type" value="Genomic_DNA"/>
</dbReference>
<evidence type="ECO:0000313" key="2">
    <source>
        <dbReference type="EMBL" id="KAJ4159399.1"/>
    </source>
</evidence>
<evidence type="ECO:0000256" key="1">
    <source>
        <dbReference type="SAM" id="Coils"/>
    </source>
</evidence>
<protein>
    <submittedName>
        <fullName evidence="2">Uncharacterized protein</fullName>
    </submittedName>
</protein>
<dbReference type="KEGG" id="amus:LMH87_008301"/>
<dbReference type="GeneID" id="80895460"/>
<gene>
    <name evidence="2" type="ORF">LMH87_008301</name>
</gene>
<name>A0A9W8QIF6_AKAMU</name>